<feature type="compositionally biased region" description="Polar residues" evidence="1">
    <location>
        <begin position="26"/>
        <end position="48"/>
    </location>
</feature>
<dbReference type="Proteomes" id="UP001295423">
    <property type="component" value="Unassembled WGS sequence"/>
</dbReference>
<organism evidence="3 4">
    <name type="scientific">Cylindrotheca closterium</name>
    <dbReference type="NCBI Taxonomy" id="2856"/>
    <lineage>
        <taxon>Eukaryota</taxon>
        <taxon>Sar</taxon>
        <taxon>Stramenopiles</taxon>
        <taxon>Ochrophyta</taxon>
        <taxon>Bacillariophyta</taxon>
        <taxon>Bacillariophyceae</taxon>
        <taxon>Bacillariophycidae</taxon>
        <taxon>Bacillariales</taxon>
        <taxon>Bacillariaceae</taxon>
        <taxon>Cylindrotheca</taxon>
    </lineage>
</organism>
<dbReference type="AlphaFoldDB" id="A0AAD2G3D4"/>
<evidence type="ECO:0000313" key="2">
    <source>
        <dbReference type="EMBL" id="CAJ1929221.1"/>
    </source>
</evidence>
<feature type="compositionally biased region" description="Acidic residues" evidence="1">
    <location>
        <begin position="105"/>
        <end position="116"/>
    </location>
</feature>
<evidence type="ECO:0000313" key="4">
    <source>
        <dbReference type="Proteomes" id="UP001295423"/>
    </source>
</evidence>
<keyword evidence="4" id="KW-1185">Reference proteome</keyword>
<evidence type="ECO:0000256" key="1">
    <source>
        <dbReference type="SAM" id="MobiDB-lite"/>
    </source>
</evidence>
<comment type="caution">
    <text evidence="3">The sequence shown here is derived from an EMBL/GenBank/DDBJ whole genome shotgun (WGS) entry which is preliminary data.</text>
</comment>
<reference evidence="3" key="1">
    <citation type="submission" date="2023-08" db="EMBL/GenBank/DDBJ databases">
        <authorList>
            <person name="Audoor S."/>
            <person name="Bilcke G."/>
        </authorList>
    </citation>
    <scope>NUCLEOTIDE SEQUENCE</scope>
</reference>
<name>A0AAD2G3D4_9STRA</name>
<protein>
    <submittedName>
        <fullName evidence="3">Uncharacterized protein</fullName>
    </submittedName>
</protein>
<evidence type="ECO:0000313" key="3">
    <source>
        <dbReference type="EMBL" id="CAJ1960778.1"/>
    </source>
</evidence>
<accession>A0AAD2G3D4</accession>
<gene>
    <name evidence="2" type="ORF">CYCCA115_LOCUS1632</name>
    <name evidence="3" type="ORF">CYCCA115_LOCUS18889</name>
</gene>
<sequence length="125" mass="14224">MGSHRHRHGRKTPVVTKLRHQKQLPVYQTPTNPIMSTQSNSSMTQLSLSRPPMSLKSSLHKMHKVMPSSDLLPCAPPKDDTPEERSAFVIGILDEVLDILNDDLFDDDDDDDDDLDFNTNSDRWL</sequence>
<feature type="region of interest" description="Disordered" evidence="1">
    <location>
        <begin position="105"/>
        <end position="125"/>
    </location>
</feature>
<dbReference type="EMBL" id="CAKOGP040002069">
    <property type="protein sequence ID" value="CAJ1960778.1"/>
    <property type="molecule type" value="Genomic_DNA"/>
</dbReference>
<dbReference type="EMBL" id="CAKOGP040000071">
    <property type="protein sequence ID" value="CAJ1929221.1"/>
    <property type="molecule type" value="Genomic_DNA"/>
</dbReference>
<proteinExistence type="predicted"/>
<feature type="region of interest" description="Disordered" evidence="1">
    <location>
        <begin position="23"/>
        <end position="55"/>
    </location>
</feature>